<name>A0A7H8QYY4_TALRU</name>
<dbReference type="Proteomes" id="UP000509510">
    <property type="component" value="Chromosome III"/>
</dbReference>
<dbReference type="GO" id="GO:0009116">
    <property type="term" value="P:nucleoside metabolic process"/>
    <property type="evidence" value="ECO:0007669"/>
    <property type="project" value="InterPro"/>
</dbReference>
<dbReference type="GO" id="GO:0003824">
    <property type="term" value="F:catalytic activity"/>
    <property type="evidence" value="ECO:0007669"/>
    <property type="project" value="InterPro"/>
</dbReference>
<dbReference type="AlphaFoldDB" id="A0A7H8QYY4"/>
<dbReference type="RefSeq" id="XP_035345487.1">
    <property type="nucleotide sequence ID" value="XM_035489594.1"/>
</dbReference>
<dbReference type="Pfam" id="PF01048">
    <property type="entry name" value="PNP_UDP_1"/>
    <property type="match status" value="1"/>
</dbReference>
<accession>A0A7H8QYY4</accession>
<evidence type="ECO:0000313" key="3">
    <source>
        <dbReference type="Proteomes" id="UP000509510"/>
    </source>
</evidence>
<reference evidence="3" key="1">
    <citation type="submission" date="2020-06" db="EMBL/GenBank/DDBJ databases">
        <title>A chromosome-scale genome assembly of Talaromyces rugulosus W13939.</title>
        <authorList>
            <person name="Wang B."/>
            <person name="Guo L."/>
            <person name="Ye K."/>
            <person name="Wang L."/>
        </authorList>
    </citation>
    <scope>NUCLEOTIDE SEQUENCE [LARGE SCALE GENOMIC DNA]</scope>
    <source>
        <strain evidence="3">W13939</strain>
    </source>
</reference>
<evidence type="ECO:0000313" key="2">
    <source>
        <dbReference type="EMBL" id="QKX59309.1"/>
    </source>
</evidence>
<keyword evidence="3" id="KW-1185">Reference proteome</keyword>
<dbReference type="InterPro" id="IPR035994">
    <property type="entry name" value="Nucleoside_phosphorylase_sf"/>
</dbReference>
<dbReference type="PANTHER" id="PTHR46082:SF6">
    <property type="entry name" value="AAA+ ATPASE DOMAIN-CONTAINING PROTEIN-RELATED"/>
    <property type="match status" value="1"/>
</dbReference>
<dbReference type="GeneID" id="55993936"/>
<gene>
    <name evidence="2" type="ORF">TRUGW13939_06441</name>
</gene>
<dbReference type="InterPro" id="IPR053137">
    <property type="entry name" value="NLR-like"/>
</dbReference>
<dbReference type="KEGG" id="trg:TRUGW13939_06441"/>
<dbReference type="Gene3D" id="3.40.50.1580">
    <property type="entry name" value="Nucleoside phosphorylase domain"/>
    <property type="match status" value="1"/>
</dbReference>
<dbReference type="EMBL" id="CP055900">
    <property type="protein sequence ID" value="QKX59309.1"/>
    <property type="molecule type" value="Genomic_DNA"/>
</dbReference>
<evidence type="ECO:0000259" key="1">
    <source>
        <dbReference type="Pfam" id="PF01048"/>
    </source>
</evidence>
<dbReference type="OrthoDB" id="4226305at2759"/>
<dbReference type="SUPFAM" id="SSF53167">
    <property type="entry name" value="Purine and uridine phosphorylases"/>
    <property type="match status" value="1"/>
</dbReference>
<dbReference type="PANTHER" id="PTHR46082">
    <property type="entry name" value="ATP/GTP-BINDING PROTEIN-RELATED"/>
    <property type="match status" value="1"/>
</dbReference>
<feature type="domain" description="Nucleoside phosphorylase" evidence="1">
    <location>
        <begin position="11"/>
        <end position="280"/>
    </location>
</feature>
<dbReference type="InterPro" id="IPR000845">
    <property type="entry name" value="Nucleoside_phosphorylase_d"/>
</dbReference>
<proteinExistence type="predicted"/>
<protein>
    <recommendedName>
        <fullName evidence="1">Nucleoside phosphorylase domain-containing protein</fullName>
    </recommendedName>
</protein>
<organism evidence="2 3">
    <name type="scientific">Talaromyces rugulosus</name>
    <name type="common">Penicillium rugulosum</name>
    <dbReference type="NCBI Taxonomy" id="121627"/>
    <lineage>
        <taxon>Eukaryota</taxon>
        <taxon>Fungi</taxon>
        <taxon>Dikarya</taxon>
        <taxon>Ascomycota</taxon>
        <taxon>Pezizomycotina</taxon>
        <taxon>Eurotiomycetes</taxon>
        <taxon>Eurotiomycetidae</taxon>
        <taxon>Eurotiales</taxon>
        <taxon>Trichocomaceae</taxon>
        <taxon>Talaromyces</taxon>
        <taxon>Talaromyces sect. Islandici</taxon>
    </lineage>
</organism>
<sequence length="286" mass="31487">MRPTTCGEFEVAILCALPHEADAVRALCDETYDDNHNHAYSKPVGDANVYSNCRIGKHNVVLCYMPGMGKGSAAGVASNLRMSYPGIQLALLVGICGAVPFSTHGSEIVLGDVIISDSVVEYDFGRQYPDGFQRKHDANTTLGRPNREIRAVLSSLKTNYLSNKFLERINHHLQTLQTQKSSWGYPGSEHDILYEDSYDNANDTQETGKIIYRNRLHEDTINPIVHIGPIACADTVMKSGKHRDKLAEVEGVIGFGMEGAGVRDNLPCVIIKGVCDYADSNKNKYH</sequence>